<name>A0ACC7P391_9BACL</name>
<keyword evidence="2" id="KW-1185">Reference proteome</keyword>
<evidence type="ECO:0000313" key="1">
    <source>
        <dbReference type="EMBL" id="MFM9330421.1"/>
    </source>
</evidence>
<proteinExistence type="predicted"/>
<protein>
    <submittedName>
        <fullName evidence="1">DUF3906 family protein</fullName>
    </submittedName>
</protein>
<comment type="caution">
    <text evidence="1">The sequence shown here is derived from an EMBL/GenBank/DDBJ whole genome shotgun (WGS) entry which is preliminary data.</text>
</comment>
<sequence length="69" mass="7804">MFLYKLEIKLTGMNVCLIVLADSDEAAFGYAEGHLVRHFIKKPEVLETVIVEKKRVEKGSGYVIETGEF</sequence>
<organism evidence="1 2">
    <name type="scientific">Paenibacillus mesotrionivorans</name>
    <dbReference type="NCBI Taxonomy" id="3160968"/>
    <lineage>
        <taxon>Bacteria</taxon>
        <taxon>Bacillati</taxon>
        <taxon>Bacillota</taxon>
        <taxon>Bacilli</taxon>
        <taxon>Bacillales</taxon>
        <taxon>Paenibacillaceae</taxon>
        <taxon>Paenibacillus</taxon>
    </lineage>
</organism>
<gene>
    <name evidence="1" type="ORF">ACI1P1_19150</name>
</gene>
<dbReference type="EMBL" id="JBJURJ010000013">
    <property type="protein sequence ID" value="MFM9330421.1"/>
    <property type="molecule type" value="Genomic_DNA"/>
</dbReference>
<dbReference type="Proteomes" id="UP001631969">
    <property type="component" value="Unassembled WGS sequence"/>
</dbReference>
<evidence type="ECO:0000313" key="2">
    <source>
        <dbReference type="Proteomes" id="UP001631969"/>
    </source>
</evidence>
<accession>A0ACC7P391</accession>
<reference evidence="1" key="1">
    <citation type="submission" date="2024-12" db="EMBL/GenBank/DDBJ databases">
        <authorList>
            <person name="Wu N."/>
        </authorList>
    </citation>
    <scope>NUCLEOTIDE SEQUENCE</scope>
    <source>
        <strain evidence="1">P15</strain>
    </source>
</reference>